<dbReference type="EMBL" id="JBEYBR010000056">
    <property type="protein sequence ID" value="MEU2124342.1"/>
    <property type="molecule type" value="Genomic_DNA"/>
</dbReference>
<dbReference type="Pfam" id="PF13302">
    <property type="entry name" value="Acetyltransf_3"/>
    <property type="match status" value="1"/>
</dbReference>
<dbReference type="InterPro" id="IPR051908">
    <property type="entry name" value="Ribosomal_N-acetyltransferase"/>
</dbReference>
<organism evidence="2 3">
    <name type="scientific">Nocardia niwae</name>
    <dbReference type="NCBI Taxonomy" id="626084"/>
    <lineage>
        <taxon>Bacteria</taxon>
        <taxon>Bacillati</taxon>
        <taxon>Actinomycetota</taxon>
        <taxon>Actinomycetes</taxon>
        <taxon>Mycobacteriales</taxon>
        <taxon>Nocardiaceae</taxon>
        <taxon>Nocardia</taxon>
    </lineage>
</organism>
<protein>
    <submittedName>
        <fullName evidence="2">GNAT family N-acetyltransferase</fullName>
    </submittedName>
</protein>
<dbReference type="PROSITE" id="PS51186">
    <property type="entry name" value="GNAT"/>
    <property type="match status" value="1"/>
</dbReference>
<dbReference type="Proteomes" id="UP001550535">
    <property type="component" value="Unassembled WGS sequence"/>
</dbReference>
<gene>
    <name evidence="2" type="ORF">ABZ507_21225</name>
</gene>
<reference evidence="2 3" key="1">
    <citation type="submission" date="2024-06" db="EMBL/GenBank/DDBJ databases">
        <title>The Natural Products Discovery Center: Release of the First 8490 Sequenced Strains for Exploring Actinobacteria Biosynthetic Diversity.</title>
        <authorList>
            <person name="Kalkreuter E."/>
            <person name="Kautsar S.A."/>
            <person name="Yang D."/>
            <person name="Bader C.D."/>
            <person name="Teijaro C.N."/>
            <person name="Fluegel L."/>
            <person name="Davis C.M."/>
            <person name="Simpson J.R."/>
            <person name="Lauterbach L."/>
            <person name="Steele A.D."/>
            <person name="Gui C."/>
            <person name="Meng S."/>
            <person name="Li G."/>
            <person name="Viehrig K."/>
            <person name="Ye F."/>
            <person name="Su P."/>
            <person name="Kiefer A.F."/>
            <person name="Nichols A."/>
            <person name="Cepeda A.J."/>
            <person name="Yan W."/>
            <person name="Fan B."/>
            <person name="Jiang Y."/>
            <person name="Adhikari A."/>
            <person name="Zheng C.-J."/>
            <person name="Schuster L."/>
            <person name="Cowan T.M."/>
            <person name="Smanski M.J."/>
            <person name="Chevrette M.G."/>
            <person name="De Carvalho L.P.S."/>
            <person name="Shen B."/>
        </authorList>
    </citation>
    <scope>NUCLEOTIDE SEQUENCE [LARGE SCALE GENOMIC DNA]</scope>
    <source>
        <strain evidence="2 3">NPDC019434</strain>
    </source>
</reference>
<dbReference type="InterPro" id="IPR000182">
    <property type="entry name" value="GNAT_dom"/>
</dbReference>
<name>A0ABV2XEN5_9NOCA</name>
<sequence>MDHHALSNGTIWLSAPTAADIDAITECCQDPAIAEWVTIPVPYVRDSAVAFIDEMVVPGWAARSPTWAIRLRADGPVVGMIGLSERDESAAEIGFWLAPAQRSRGLMTQAVELVCEFGFRADGPALERIAWRAFVGNYASAAVARRAGFRYEGLSRLGSIQRGRRRDHWLAARLRTDPPGPADDWPAEFLRGRASIVQTPDEARAR</sequence>
<dbReference type="SUPFAM" id="SSF55729">
    <property type="entry name" value="Acyl-CoA N-acyltransferases (Nat)"/>
    <property type="match status" value="1"/>
</dbReference>
<evidence type="ECO:0000313" key="2">
    <source>
        <dbReference type="EMBL" id="MEU2124342.1"/>
    </source>
</evidence>
<dbReference type="InterPro" id="IPR016181">
    <property type="entry name" value="Acyl_CoA_acyltransferase"/>
</dbReference>
<proteinExistence type="predicted"/>
<dbReference type="Gene3D" id="3.40.630.30">
    <property type="match status" value="1"/>
</dbReference>
<dbReference type="RefSeq" id="WP_063023214.1">
    <property type="nucleotide sequence ID" value="NZ_JBEYBM010000037.1"/>
</dbReference>
<evidence type="ECO:0000313" key="3">
    <source>
        <dbReference type="Proteomes" id="UP001550535"/>
    </source>
</evidence>
<accession>A0ABV2XEN5</accession>
<comment type="caution">
    <text evidence="2">The sequence shown here is derived from an EMBL/GenBank/DDBJ whole genome shotgun (WGS) entry which is preliminary data.</text>
</comment>
<keyword evidence="3" id="KW-1185">Reference proteome</keyword>
<dbReference type="PANTHER" id="PTHR43441:SF10">
    <property type="entry name" value="ACETYLTRANSFERASE"/>
    <property type="match status" value="1"/>
</dbReference>
<dbReference type="PANTHER" id="PTHR43441">
    <property type="entry name" value="RIBOSOMAL-PROTEIN-SERINE ACETYLTRANSFERASE"/>
    <property type="match status" value="1"/>
</dbReference>
<feature type="domain" description="N-acetyltransferase" evidence="1">
    <location>
        <begin position="19"/>
        <end position="179"/>
    </location>
</feature>
<evidence type="ECO:0000259" key="1">
    <source>
        <dbReference type="PROSITE" id="PS51186"/>
    </source>
</evidence>